<dbReference type="AlphaFoldDB" id="F3KNK1"/>
<accession>F3KNK1</accession>
<gene>
    <name evidence="1" type="ORF">Nlim_1983</name>
</gene>
<dbReference type="HOGENOM" id="CLU_071534_1_0_2"/>
<evidence type="ECO:0000313" key="1">
    <source>
        <dbReference type="EMBL" id="EGG41176.1"/>
    </source>
</evidence>
<dbReference type="PATRIC" id="fig|886738.10.peg.2113"/>
<proteinExistence type="predicted"/>
<reference evidence="1" key="1">
    <citation type="journal article" date="2011" name="PLoS ONE">
        <title>Genome of a low-salinity ammonia-oxidizing archaeon determined by single-cell and metagenomic analysis.</title>
        <authorList>
            <person name="Blainey P.C."/>
            <person name="Mosier A.C."/>
            <person name="Potanina A."/>
            <person name="Francis C.A."/>
            <person name="Quake S.R."/>
        </authorList>
    </citation>
    <scope>NUCLEOTIDE SEQUENCE [LARGE SCALE GENOMIC DNA]</scope>
    <source>
        <strain evidence="1">SFB1</strain>
    </source>
</reference>
<organism evidence="1">
    <name type="scientific">Candidatus Nitrosarchaeum limnium SFB1</name>
    <dbReference type="NCBI Taxonomy" id="886738"/>
    <lineage>
        <taxon>Archaea</taxon>
        <taxon>Nitrososphaerota</taxon>
        <taxon>Nitrososphaeria</taxon>
        <taxon>Nitrosopumilales</taxon>
        <taxon>Nitrosopumilaceae</taxon>
        <taxon>Nitrosarchaeum</taxon>
    </lineage>
</organism>
<dbReference type="Proteomes" id="UP000004348">
    <property type="component" value="Chromosome"/>
</dbReference>
<dbReference type="STRING" id="886738.Nlim_1983"/>
<dbReference type="EMBL" id="AEGP01000066">
    <property type="protein sequence ID" value="EGG41176.1"/>
    <property type="molecule type" value="Genomic_DNA"/>
</dbReference>
<name>F3KNK1_9ARCH</name>
<protein>
    <recommendedName>
        <fullName evidence="2">Methyltransferase FkbM domain-containing protein</fullName>
    </recommendedName>
</protein>
<sequence>MTLESEFNINQHEKKIYSQNGEDGIIEYIFSKIGTTNKFSVEFGVGDGFESNTVFLLEKKNWKGLMMDYGSDQKIQLSNIVKKAWSIRKLGLKKNIQKYVAFIKKIINRKKRSKNFNLDIKHERVTAENIQNLFKKYNVPIVFDLLSIDIDYNDYWVWKSIVDYSPRVVIIEYNSSILPTESKVVPYDPEAIWDGTNYFGASLLALKNLGSKKGYTLVGCDSNGVNAFFCKSDLLKNFYIKDIDELYHPPQYGEIINGIHIGHPISDKKMIEI</sequence>
<evidence type="ECO:0008006" key="2">
    <source>
        <dbReference type="Google" id="ProtNLM"/>
    </source>
</evidence>
<comment type="caution">
    <text evidence="1">The sequence shown here is derived from an EMBL/GenBank/DDBJ whole genome shotgun (WGS) entry which is preliminary data.</text>
</comment>